<dbReference type="AlphaFoldDB" id="A0A0C1QRP7"/>
<accession>A0A0C1QRP7</accession>
<dbReference type="EMBL" id="JHEG02000061">
    <property type="protein sequence ID" value="KIE06483.1"/>
    <property type="molecule type" value="Genomic_DNA"/>
</dbReference>
<evidence type="ECO:0000313" key="1">
    <source>
        <dbReference type="EMBL" id="KIE06483.1"/>
    </source>
</evidence>
<protein>
    <submittedName>
        <fullName evidence="1">Uncharacterized protein</fullName>
    </submittedName>
</protein>
<sequence length="170" mass="19665">MQLQDTAIQKAETLAGWRLYVTNAPITQLSLSLAVTYYRDEWLLERGFHRFKRGCLPALPIYFQNQNRITGLMFLLNIALRVFTVMEFIVRQTLMATQQSLAGLYDGNPKRKTERPSAEKMILAFCNLTLYFLPDSTIFMTPLSELQKQILSLMKMPESLYQVDSTVRLT</sequence>
<name>A0A0C1QRP7_9CYAN</name>
<gene>
    <name evidence="1" type="ORF">DA73_0244585</name>
</gene>
<comment type="caution">
    <text evidence="1">The sequence shown here is derived from an EMBL/GenBank/DDBJ whole genome shotgun (WGS) entry which is preliminary data.</text>
</comment>
<reference evidence="1" key="1">
    <citation type="journal article" date="2015" name="Genome Announc.">
        <title>Draft Genome Sequence of Tolypothrix boutellei Strain VB521301.</title>
        <authorList>
            <person name="Chandrababunaidu M.M."/>
            <person name="Singh D."/>
            <person name="Sen D."/>
            <person name="Bhan S."/>
            <person name="Das S."/>
            <person name="Gupta A."/>
            <person name="Adhikary S.P."/>
            <person name="Tripathy S."/>
        </authorList>
    </citation>
    <scope>NUCLEOTIDE SEQUENCE</scope>
    <source>
        <strain evidence="1">VB521301</strain>
    </source>
</reference>
<proteinExistence type="predicted"/>
<organism evidence="1">
    <name type="scientific">Tolypothrix bouteillei VB521301</name>
    <dbReference type="NCBI Taxonomy" id="1479485"/>
    <lineage>
        <taxon>Bacteria</taxon>
        <taxon>Bacillati</taxon>
        <taxon>Cyanobacteriota</taxon>
        <taxon>Cyanophyceae</taxon>
        <taxon>Nostocales</taxon>
        <taxon>Tolypothrichaceae</taxon>
        <taxon>Tolypothrix</taxon>
    </lineage>
</organism>